<name>A0A6N2SHT8_CLOIN</name>
<sequence>MNNPWTDIELQTYEAHMQDTDEGFVSDSLYLHSFAV</sequence>
<protein>
    <submittedName>
        <fullName evidence="1">Uncharacterized protein</fullName>
    </submittedName>
</protein>
<dbReference type="EMBL" id="CACRTE010000013">
    <property type="protein sequence ID" value="VYS92544.1"/>
    <property type="molecule type" value="Genomic_DNA"/>
</dbReference>
<proteinExistence type="predicted"/>
<reference evidence="1" key="1">
    <citation type="submission" date="2019-11" db="EMBL/GenBank/DDBJ databases">
        <authorList>
            <person name="Feng L."/>
        </authorList>
    </citation>
    <scope>NUCLEOTIDE SEQUENCE</scope>
    <source>
        <strain evidence="1">CinnocuumLFYP12</strain>
    </source>
</reference>
<accession>A0A6N2SHT8</accession>
<organism evidence="1">
    <name type="scientific">Clostridium innocuum</name>
    <dbReference type="NCBI Taxonomy" id="1522"/>
    <lineage>
        <taxon>Bacteria</taxon>
        <taxon>Bacillati</taxon>
        <taxon>Bacillota</taxon>
        <taxon>Clostridia</taxon>
        <taxon>Eubacteriales</taxon>
        <taxon>Clostridiaceae</taxon>
        <taxon>Clostridium</taxon>
    </lineage>
</organism>
<evidence type="ECO:0000313" key="1">
    <source>
        <dbReference type="EMBL" id="VYS92544.1"/>
    </source>
</evidence>
<dbReference type="AlphaFoldDB" id="A0A6N2SHT8"/>
<gene>
    <name evidence="1" type="ORF">CILFYP12_00827</name>
</gene>